<name>A0A381PUI0_9ZZZZ</name>
<accession>A0A381PUI0</accession>
<keyword evidence="4 6" id="KW-1133">Transmembrane helix</keyword>
<evidence type="ECO:0000259" key="7">
    <source>
        <dbReference type="Pfam" id="PF02687"/>
    </source>
</evidence>
<feature type="transmembrane region" description="Helical" evidence="6">
    <location>
        <begin position="344"/>
        <end position="365"/>
    </location>
</feature>
<evidence type="ECO:0000256" key="5">
    <source>
        <dbReference type="ARBA" id="ARBA00023136"/>
    </source>
</evidence>
<evidence type="ECO:0000256" key="3">
    <source>
        <dbReference type="ARBA" id="ARBA00022692"/>
    </source>
</evidence>
<dbReference type="Pfam" id="PF02687">
    <property type="entry name" value="FtsX"/>
    <property type="match status" value="1"/>
</dbReference>
<feature type="transmembrane region" description="Helical" evidence="6">
    <location>
        <begin position="281"/>
        <end position="310"/>
    </location>
</feature>
<gene>
    <name evidence="8" type="ORF">METZ01_LOCUS23414</name>
</gene>
<keyword evidence="3 6" id="KW-0812">Transmembrane</keyword>
<feature type="transmembrane region" description="Helical" evidence="6">
    <location>
        <begin position="239"/>
        <end position="260"/>
    </location>
</feature>
<evidence type="ECO:0000313" key="8">
    <source>
        <dbReference type="EMBL" id="SUZ70560.1"/>
    </source>
</evidence>
<evidence type="ECO:0000256" key="4">
    <source>
        <dbReference type="ARBA" id="ARBA00022989"/>
    </source>
</evidence>
<dbReference type="GO" id="GO:0098797">
    <property type="term" value="C:plasma membrane protein complex"/>
    <property type="evidence" value="ECO:0007669"/>
    <property type="project" value="TreeGrafter"/>
</dbReference>
<dbReference type="PANTHER" id="PTHR30489">
    <property type="entry name" value="LIPOPROTEIN-RELEASING SYSTEM TRANSMEMBRANE PROTEIN LOLE"/>
    <property type="match status" value="1"/>
</dbReference>
<evidence type="ECO:0000256" key="1">
    <source>
        <dbReference type="ARBA" id="ARBA00004651"/>
    </source>
</evidence>
<dbReference type="GO" id="GO:0044874">
    <property type="term" value="P:lipoprotein localization to outer membrane"/>
    <property type="evidence" value="ECO:0007669"/>
    <property type="project" value="TreeGrafter"/>
</dbReference>
<dbReference type="InterPro" id="IPR003838">
    <property type="entry name" value="ABC3_permease_C"/>
</dbReference>
<sequence length="377" mass="42727">MGLYGGLLILSLMFALNDQRMDNAINTYLANIQVHDSRFAEEYSLDRFIDDHEFIDEMLSKDKRVKAYSKRVMINGMLSNSTGSLGVNVLGVNPDTEINVSNVNSKIIEGNYFKSTKNNTMLIGEKLADKLNLRLRSKVVITFQDLNRDITSLLFRVEGIFNSGNSIFDNNNIIVNQKSLYYNIPDLKGFHEIAIITMEDGLTDSLKKDLQVLNSNYKVESWDEIAVELAYANKTMSSFLYIFMLIVLFGLSFGIINTMLMSILERKKELGMLMSIGMTRYYIFLMICFETIFLSLIAIPFGVLISYITINYFSIEGIDLSVVQSGLENFGVGSVIYLKLSNEYYFNISVMVILISFLSSIFPAIRALKINPVEATK</sequence>
<evidence type="ECO:0000256" key="2">
    <source>
        <dbReference type="ARBA" id="ARBA00022475"/>
    </source>
</evidence>
<reference evidence="8" key="1">
    <citation type="submission" date="2018-05" db="EMBL/GenBank/DDBJ databases">
        <authorList>
            <person name="Lanie J.A."/>
            <person name="Ng W.-L."/>
            <person name="Kazmierczak K.M."/>
            <person name="Andrzejewski T.M."/>
            <person name="Davidsen T.M."/>
            <person name="Wayne K.J."/>
            <person name="Tettelin H."/>
            <person name="Glass J.I."/>
            <person name="Rusch D."/>
            <person name="Podicherti R."/>
            <person name="Tsui H.-C.T."/>
            <person name="Winkler M.E."/>
        </authorList>
    </citation>
    <scope>NUCLEOTIDE SEQUENCE</scope>
</reference>
<dbReference type="InterPro" id="IPR051447">
    <property type="entry name" value="Lipoprotein-release_system"/>
</dbReference>
<feature type="domain" description="ABC3 transporter permease C-terminal" evidence="7">
    <location>
        <begin position="242"/>
        <end position="372"/>
    </location>
</feature>
<protein>
    <recommendedName>
        <fullName evidence="7">ABC3 transporter permease C-terminal domain-containing protein</fullName>
    </recommendedName>
</protein>
<proteinExistence type="predicted"/>
<organism evidence="8">
    <name type="scientific">marine metagenome</name>
    <dbReference type="NCBI Taxonomy" id="408172"/>
    <lineage>
        <taxon>unclassified sequences</taxon>
        <taxon>metagenomes</taxon>
        <taxon>ecological metagenomes</taxon>
    </lineage>
</organism>
<dbReference type="PANTHER" id="PTHR30489:SF0">
    <property type="entry name" value="LIPOPROTEIN-RELEASING SYSTEM TRANSMEMBRANE PROTEIN LOLE"/>
    <property type="match status" value="1"/>
</dbReference>
<keyword evidence="2" id="KW-1003">Cell membrane</keyword>
<dbReference type="AlphaFoldDB" id="A0A381PUI0"/>
<keyword evidence="5 6" id="KW-0472">Membrane</keyword>
<dbReference type="EMBL" id="UINC01001094">
    <property type="protein sequence ID" value="SUZ70560.1"/>
    <property type="molecule type" value="Genomic_DNA"/>
</dbReference>
<evidence type="ECO:0000256" key="6">
    <source>
        <dbReference type="SAM" id="Phobius"/>
    </source>
</evidence>
<comment type="subcellular location">
    <subcellularLocation>
        <location evidence="1">Cell membrane</location>
        <topology evidence="1">Multi-pass membrane protein</topology>
    </subcellularLocation>
</comment>